<comment type="similarity">
    <text evidence="1">Belongs to the DadA oxidoreductase family.</text>
</comment>
<dbReference type="Pfam" id="PF01266">
    <property type="entry name" value="DAO"/>
    <property type="match status" value="1"/>
</dbReference>
<dbReference type="PANTHER" id="PTHR13847">
    <property type="entry name" value="SARCOSINE DEHYDROGENASE-RELATED"/>
    <property type="match status" value="1"/>
</dbReference>
<sequence>MTSLIGSFPSDPTLPQSSDVVVIGAGIVGLSTALELARKGLKVAVVEKGLVGAEQSSRNWGWVRQLNRDFRELPLMRASKDLWEGFAATTGHDTGFRRTGLLFAASDEKSLSEYQHWVDGAKDRGVHADLLTPAQTKAALSSTNQSWRGAIYCKEDGMAEPSMAPLAIAKAARDLGVSFHQECAARGMEKSAGRVSAVVTERGVIKTGAVVVAGGAWSSMFCASLGLRLPQASVNATAMRVTSETRMVDCPIATSTFCLRPRSDGGYTLALSGRGTLDLAPRGLLYARQFLPTYLRRRKGLKVRIGSAFFRGPGAFGRWSLDRASPFESMRILDPGPDTTLISAALASLIDAYPAVKGVRIANAWGGVIDSTPDAIPVISSVSKIPGLFLSTGYSGHGFGLGLGAGRLTADLVANDTPIVDPYAFRYSRFFDGTALGGPSGM</sequence>
<evidence type="ECO:0000256" key="1">
    <source>
        <dbReference type="ARBA" id="ARBA00009410"/>
    </source>
</evidence>
<dbReference type="GO" id="GO:0008718">
    <property type="term" value="F:D-amino-acid dehydrogenase activity"/>
    <property type="evidence" value="ECO:0007669"/>
    <property type="project" value="TreeGrafter"/>
</dbReference>
<dbReference type="Gene3D" id="3.30.9.10">
    <property type="entry name" value="D-Amino Acid Oxidase, subunit A, domain 2"/>
    <property type="match status" value="1"/>
</dbReference>
<dbReference type="PANTHER" id="PTHR13847:SF280">
    <property type="entry name" value="D-AMINO ACID DEHYDROGENASE"/>
    <property type="match status" value="1"/>
</dbReference>
<dbReference type="Proteomes" id="UP000337189">
    <property type="component" value="Unassembled WGS sequence"/>
</dbReference>
<feature type="domain" description="FAD dependent oxidoreductase" evidence="3">
    <location>
        <begin position="19"/>
        <end position="412"/>
    </location>
</feature>
<evidence type="ECO:0000256" key="2">
    <source>
        <dbReference type="ARBA" id="ARBA00023002"/>
    </source>
</evidence>
<dbReference type="RefSeq" id="WP_010806143.1">
    <property type="nucleotide sequence ID" value="NZ_CABPSJ010000002.1"/>
</dbReference>
<evidence type="ECO:0000313" key="4">
    <source>
        <dbReference type="EMBL" id="VVD95268.1"/>
    </source>
</evidence>
<dbReference type="GO" id="GO:0005737">
    <property type="term" value="C:cytoplasm"/>
    <property type="evidence" value="ECO:0007669"/>
    <property type="project" value="TreeGrafter"/>
</dbReference>
<protein>
    <submittedName>
        <fullName evidence="4">FAD dependent oxidoreductase</fullName>
    </submittedName>
</protein>
<evidence type="ECO:0000259" key="3">
    <source>
        <dbReference type="Pfam" id="PF01266"/>
    </source>
</evidence>
<accession>A0A5E4U864</accession>
<dbReference type="OrthoDB" id="9815989at2"/>
<dbReference type="SUPFAM" id="SSF51905">
    <property type="entry name" value="FAD/NAD(P)-binding domain"/>
    <property type="match status" value="1"/>
</dbReference>
<reference evidence="4 5" key="1">
    <citation type="submission" date="2019-08" db="EMBL/GenBank/DDBJ databases">
        <authorList>
            <person name="Peeters C."/>
        </authorList>
    </citation>
    <scope>NUCLEOTIDE SEQUENCE [LARGE SCALE GENOMIC DNA]</scope>
    <source>
        <strain evidence="4 5">LMG 31110</strain>
    </source>
</reference>
<evidence type="ECO:0000313" key="5">
    <source>
        <dbReference type="Proteomes" id="UP000337189"/>
    </source>
</evidence>
<dbReference type="AlphaFoldDB" id="A0A5E4U864"/>
<gene>
    <name evidence="4" type="ORF">PCO31110_01847</name>
</gene>
<name>A0A5E4U864_9BURK</name>
<organism evidence="4 5">
    <name type="scientific">Pandoraea communis</name>
    <dbReference type="NCBI Taxonomy" id="2508297"/>
    <lineage>
        <taxon>Bacteria</taxon>
        <taxon>Pseudomonadati</taxon>
        <taxon>Pseudomonadota</taxon>
        <taxon>Betaproteobacteria</taxon>
        <taxon>Burkholderiales</taxon>
        <taxon>Burkholderiaceae</taxon>
        <taxon>Pandoraea</taxon>
    </lineage>
</organism>
<dbReference type="GO" id="GO:0005886">
    <property type="term" value="C:plasma membrane"/>
    <property type="evidence" value="ECO:0007669"/>
    <property type="project" value="TreeGrafter"/>
</dbReference>
<keyword evidence="2" id="KW-0560">Oxidoreductase</keyword>
<dbReference type="Gene3D" id="3.50.50.60">
    <property type="entry name" value="FAD/NAD(P)-binding domain"/>
    <property type="match status" value="1"/>
</dbReference>
<dbReference type="InterPro" id="IPR006076">
    <property type="entry name" value="FAD-dep_OxRdtase"/>
</dbReference>
<proteinExistence type="inferred from homology"/>
<dbReference type="InterPro" id="IPR036188">
    <property type="entry name" value="FAD/NAD-bd_sf"/>
</dbReference>
<dbReference type="GO" id="GO:0055130">
    <property type="term" value="P:D-alanine catabolic process"/>
    <property type="evidence" value="ECO:0007669"/>
    <property type="project" value="TreeGrafter"/>
</dbReference>
<dbReference type="EMBL" id="CABPSJ010000002">
    <property type="protein sequence ID" value="VVD95268.1"/>
    <property type="molecule type" value="Genomic_DNA"/>
</dbReference>